<dbReference type="InterPro" id="IPR008979">
    <property type="entry name" value="Galactose-bd-like_sf"/>
</dbReference>
<protein>
    <recommendedName>
        <fullName evidence="8">P/Homo B domain-containing protein</fullName>
    </recommendedName>
</protein>
<dbReference type="InterPro" id="IPR051172">
    <property type="entry name" value="Chlamydia_OmcB"/>
</dbReference>
<dbReference type="Pfam" id="PF25564">
    <property type="entry name" value="DUF7933"/>
    <property type="match status" value="2"/>
</dbReference>
<proteinExistence type="predicted"/>
<evidence type="ECO:0000256" key="4">
    <source>
        <dbReference type="ARBA" id="ARBA00022729"/>
    </source>
</evidence>
<dbReference type="GO" id="GO:0005576">
    <property type="term" value="C:extracellular region"/>
    <property type="evidence" value="ECO:0007669"/>
    <property type="project" value="UniProtKB-SubCell"/>
</dbReference>
<evidence type="ECO:0000313" key="9">
    <source>
        <dbReference type="EMBL" id="CAA0094433.1"/>
    </source>
</evidence>
<dbReference type="Gene3D" id="2.60.120.200">
    <property type="match status" value="1"/>
</dbReference>
<dbReference type="Pfam" id="PF13385">
    <property type="entry name" value="Laminin_G_3"/>
    <property type="match status" value="1"/>
</dbReference>
<dbReference type="PROSITE" id="PS51829">
    <property type="entry name" value="P_HOMO_B"/>
    <property type="match status" value="1"/>
</dbReference>
<dbReference type="Gene3D" id="2.60.120.260">
    <property type="entry name" value="Galactose-binding domain-like"/>
    <property type="match status" value="1"/>
</dbReference>
<dbReference type="Gene3D" id="2.60.40.10">
    <property type="entry name" value="Immunoglobulins"/>
    <property type="match status" value="2"/>
</dbReference>
<dbReference type="Proteomes" id="UP000434580">
    <property type="component" value="Unassembled WGS sequence"/>
</dbReference>
<dbReference type="InterPro" id="IPR033764">
    <property type="entry name" value="Sdr_B"/>
</dbReference>
<dbReference type="NCBIfam" id="TIGR01451">
    <property type="entry name" value="B_ant_repeat"/>
    <property type="match status" value="1"/>
</dbReference>
<dbReference type="Pfam" id="PF17210">
    <property type="entry name" value="SdrD_B"/>
    <property type="match status" value="1"/>
</dbReference>
<dbReference type="GO" id="GO:0006508">
    <property type="term" value="P:proteolysis"/>
    <property type="evidence" value="ECO:0007669"/>
    <property type="project" value="UniProtKB-KW"/>
</dbReference>
<organism evidence="9 10">
    <name type="scientific">BD1-7 clade bacterium</name>
    <dbReference type="NCBI Taxonomy" id="2029982"/>
    <lineage>
        <taxon>Bacteria</taxon>
        <taxon>Pseudomonadati</taxon>
        <taxon>Pseudomonadota</taxon>
        <taxon>Gammaproteobacteria</taxon>
        <taxon>Cellvibrionales</taxon>
        <taxon>Spongiibacteraceae</taxon>
        <taxon>BD1-7 clade</taxon>
    </lineage>
</organism>
<evidence type="ECO:0000256" key="1">
    <source>
        <dbReference type="ARBA" id="ARBA00004613"/>
    </source>
</evidence>
<dbReference type="SMART" id="SM00560">
    <property type="entry name" value="LamGL"/>
    <property type="match status" value="1"/>
</dbReference>
<keyword evidence="6" id="KW-1015">Disulfide bond</keyword>
<evidence type="ECO:0000256" key="5">
    <source>
        <dbReference type="ARBA" id="ARBA00022801"/>
    </source>
</evidence>
<feature type="domain" description="P/Homo B" evidence="8">
    <location>
        <begin position="20"/>
        <end position="178"/>
    </location>
</feature>
<feature type="chain" id="PRO_5030137963" description="P/Homo B domain-containing protein" evidence="7">
    <location>
        <begin position="25"/>
        <end position="1400"/>
    </location>
</feature>
<dbReference type="GO" id="GO:0004252">
    <property type="term" value="F:serine-type endopeptidase activity"/>
    <property type="evidence" value="ECO:0007669"/>
    <property type="project" value="InterPro"/>
</dbReference>
<dbReference type="InterPro" id="IPR013783">
    <property type="entry name" value="Ig-like_fold"/>
</dbReference>
<dbReference type="SUPFAM" id="SSF49785">
    <property type="entry name" value="Galactose-binding domain-like"/>
    <property type="match status" value="1"/>
</dbReference>
<evidence type="ECO:0000256" key="3">
    <source>
        <dbReference type="ARBA" id="ARBA00022670"/>
    </source>
</evidence>
<accession>A0A5S9NUW4</accession>
<dbReference type="InterPro" id="IPR057693">
    <property type="entry name" value="DUF7933"/>
</dbReference>
<evidence type="ECO:0000256" key="7">
    <source>
        <dbReference type="SAM" id="SignalP"/>
    </source>
</evidence>
<evidence type="ECO:0000256" key="2">
    <source>
        <dbReference type="ARBA" id="ARBA00022525"/>
    </source>
</evidence>
<dbReference type="EMBL" id="CACSII010000003">
    <property type="protein sequence ID" value="CAA0094433.1"/>
    <property type="molecule type" value="Genomic_DNA"/>
</dbReference>
<dbReference type="InterPro" id="IPR047589">
    <property type="entry name" value="DUF11_rpt"/>
</dbReference>
<dbReference type="InterPro" id="IPR006558">
    <property type="entry name" value="LamG-like"/>
</dbReference>
<keyword evidence="5" id="KW-0378">Hydrolase</keyword>
<comment type="subcellular location">
    <subcellularLocation>
        <location evidence="1">Secreted</location>
    </subcellularLocation>
</comment>
<dbReference type="OrthoDB" id="9801455at2"/>
<evidence type="ECO:0000259" key="8">
    <source>
        <dbReference type="PROSITE" id="PS51829"/>
    </source>
</evidence>
<keyword evidence="4 7" id="KW-0732">Signal</keyword>
<dbReference type="InterPro" id="IPR013320">
    <property type="entry name" value="ConA-like_dom_sf"/>
</dbReference>
<name>A0A5S9NUW4_9GAMM</name>
<evidence type="ECO:0000256" key="6">
    <source>
        <dbReference type="ARBA" id="ARBA00023157"/>
    </source>
</evidence>
<dbReference type="Pfam" id="PF01483">
    <property type="entry name" value="P_proprotein"/>
    <property type="match status" value="1"/>
</dbReference>
<keyword evidence="3" id="KW-0645">Protease</keyword>
<reference evidence="9 10" key="1">
    <citation type="submission" date="2019-11" db="EMBL/GenBank/DDBJ databases">
        <authorList>
            <person name="Holert J."/>
        </authorList>
    </citation>
    <scope>NUCLEOTIDE SEQUENCE [LARGE SCALE GENOMIC DNA]</scope>
    <source>
        <strain evidence="9">BC5_2</strain>
    </source>
</reference>
<gene>
    <name evidence="9" type="ORF">DPBNPPHM_03203</name>
</gene>
<dbReference type="SUPFAM" id="SSF49899">
    <property type="entry name" value="Concanavalin A-like lectins/glucanases"/>
    <property type="match status" value="1"/>
</dbReference>
<dbReference type="InterPro" id="IPR002884">
    <property type="entry name" value="P_dom"/>
</dbReference>
<dbReference type="SUPFAM" id="SSF117074">
    <property type="entry name" value="Hypothetical protein PA1324"/>
    <property type="match status" value="1"/>
</dbReference>
<sequence length="1400" mass="144939">MMNRYLYQSFCALLVLAASSFAGAATFTFDSDATQLAIPADGCNTGNSVFKTFVVPNNIDLTQVRIGVNANHTWRGDIQVYLTGPDGNRRLIKQSANEASDNYDILLDDTSTNNPNAVGDHATNVYANTVGVLPNGNLDAFVGENTVGTWQVEVCDTVVQDVGTFNTARLILDGTDGSATCAAPGAEAIWPFDANTDDIENGHNAVTGTVSISTSNQLVGLGAADFNGSQQITYSDGSFLNAAFTNRTISMFLRPDSTTGNQVVFDEGGGTNGLTILFNGGNIIANVREGGAGFEQSVQAIWPAGGGWHQVAVVYENGIMRLYIDGAERDSVSTGFGALAEHGNTGGLGGPISSGAFPGGSSSYSGLMDDVGYYDSALSASTLEQITTCAGITVDGPPVISQVFDPSTASIGSTTTLRFTLTNQSFSGLTGLNFTATLPTGISLSSETPTGTCSGIAVSANTLAGGQLIEVTDGQLASSQSCTVDFSVSAAAFGSYPVQSSGVGSDQFSTGSQGAATSLAVTPLNNGLQMSFDVNGFSAGNTALLTFTFQNAAGNDYTNTTVAIDQDAAVWLDSSTLSGSCSGFTVAQALGSSDFTLSGGTVPAGGQCTVSATVRSNTPGSHQASVTGYSTDQTGGLNAPATDTVNVSEALSALCTPGNGASGAIFMNFQDDIYSVNLQTAKATLVTTSNLVTQLNSLAINPKNYLMYYAEESGNTGDSTLYYYDLLSGVHGTVTQVGGNVFSGMLGTKGLSSGGASFYNGALYLGVEDVSGSTDSVIRVVMSDDGRTARYATRLIDFATGEYGDVVATGGHLHFYVRESSPQFRRYSLADLSEVLNVASASAVQGGAQRDGQTIWNVSNSLGFTNVSTGVITNFKTITTDGNQQVGTAFDAAGCVPTTNYIGDTVWNDSNANGVKDTGETGIANVTVDLYYDINNDGQLTAADDVDGDNDLDTDDRVLQVTTNGVGSYLFSGLTTDAYVVVISDDNGVLTGAAPTYTSSDPNRDAQAVALGLLDLRNDLDFGYRGFIDVRGTVLDDNGAAVAANAHNTSQDAGETGIEGVRIKAFDIATNTELVSGLTDATGNFQLLLPVSAQNSNVRIVQEVPGGFQAVNENIGNSGATNPDTADSEIEFNIGVQFVFDGLVFSNVKQNVLIPTQVATISAGDHTDYPHQFVANSAGDVSFSVVGAAQPNDPWGEAIFHDVNCNNQLDPTEATAIGSPFTGLLKGDSICLMLRVSSPTNAAPGALHTATISASYSYANTTLVAEVSLIDLTDIGTNALQLVKSVENLTQSGTAGVENQGRPGDVLRYTIQFTNNSSGPVTELLINDSTPSFTLAKDVDGNGVAIECPDIVSIAQITSCNIVEPASGNIEGYRGPVRWQFDGVLEQGSTGTVVYDVQVE</sequence>
<keyword evidence="2" id="KW-0964">Secreted</keyword>
<evidence type="ECO:0000313" key="10">
    <source>
        <dbReference type="Proteomes" id="UP000434580"/>
    </source>
</evidence>
<feature type="signal peptide" evidence="7">
    <location>
        <begin position="1"/>
        <end position="24"/>
    </location>
</feature>
<dbReference type="PANTHER" id="PTHR34819">
    <property type="entry name" value="LARGE CYSTEINE-RICH PERIPLASMIC PROTEIN OMCB"/>
    <property type="match status" value="1"/>
</dbReference>